<accession>A0A1L7NFQ2</accession>
<dbReference type="Proteomes" id="UP000218731">
    <property type="component" value="Chromosome 1"/>
</dbReference>
<name>A0A1L7NFQ2_PSEPU</name>
<reference evidence="2 3" key="1">
    <citation type="submission" date="2015-11" db="EMBL/GenBank/DDBJ databases">
        <title>Complete genome sequencing of a biphenyl-degrading bacterium, Pseudomonas putida KF715 (=NBRC110667).</title>
        <authorList>
            <person name="Suenaga H."/>
            <person name="Fujihara N."/>
            <person name="Watanabe T."/>
            <person name="Hirose J."/>
            <person name="Kimura N."/>
            <person name="Yamazoe A."/>
            <person name="Hosoyama A."/>
            <person name="Shimodaira J."/>
            <person name="Furukawa K."/>
        </authorList>
    </citation>
    <scope>NUCLEOTIDE SEQUENCE [LARGE SCALE GENOMIC DNA]</scope>
    <source>
        <strain evidence="2 3">KF715</strain>
    </source>
</reference>
<feature type="region of interest" description="Disordered" evidence="1">
    <location>
        <begin position="1"/>
        <end position="30"/>
    </location>
</feature>
<sequence>MTAGRRSSGPGSQYQEGNRPAPGAATTPGIRGKDMIYSSASGAVVAALAAGEKGSAKAQAWQKLYKAAEEEGGCLASLAVGSGGFDQAQIDFWVSARLHHMLKPQHWDALVAKYSTNKAKKVQAITLVRPRIASPASQLFIYKAVTAWAIPKLKGARRKPPRSVSVEIPLDASAWRRDATVNAAVAAGQAEKKRIEALLEGVIILPDSFYDMNTWDLDATPESTRRRWRAEINEKLDGLVDDALADVKVILEAEGLLMKEAA</sequence>
<evidence type="ECO:0000313" key="2">
    <source>
        <dbReference type="EMBL" id="BAW24321.1"/>
    </source>
</evidence>
<evidence type="ECO:0008006" key="4">
    <source>
        <dbReference type="Google" id="ProtNLM"/>
    </source>
</evidence>
<dbReference type="EMBL" id="AP015029">
    <property type="protein sequence ID" value="BAW24321.1"/>
    <property type="molecule type" value="Genomic_DNA"/>
</dbReference>
<dbReference type="AlphaFoldDB" id="A0A1L7NFQ2"/>
<evidence type="ECO:0000313" key="3">
    <source>
        <dbReference type="Proteomes" id="UP000218731"/>
    </source>
</evidence>
<organism evidence="2 3">
    <name type="scientific">Pseudomonas putida</name>
    <name type="common">Arthrobacter siderocapsulatus</name>
    <dbReference type="NCBI Taxonomy" id="303"/>
    <lineage>
        <taxon>Bacteria</taxon>
        <taxon>Pseudomonadati</taxon>
        <taxon>Pseudomonadota</taxon>
        <taxon>Gammaproteobacteria</taxon>
        <taxon>Pseudomonadales</taxon>
        <taxon>Pseudomonadaceae</taxon>
        <taxon>Pseudomonas</taxon>
    </lineage>
</organism>
<evidence type="ECO:0000256" key="1">
    <source>
        <dbReference type="SAM" id="MobiDB-lite"/>
    </source>
</evidence>
<gene>
    <name evidence="2" type="ORF">KF715C_ch37480</name>
</gene>
<proteinExistence type="predicted"/>
<protein>
    <recommendedName>
        <fullName evidence="4">Phage-like protein</fullName>
    </recommendedName>
</protein>